<dbReference type="Proteomes" id="UP001595821">
    <property type="component" value="Unassembled WGS sequence"/>
</dbReference>
<comment type="caution">
    <text evidence="1">The sequence shown here is derived from an EMBL/GenBank/DDBJ whole genome shotgun (WGS) entry which is preliminary data.</text>
</comment>
<dbReference type="PANTHER" id="PTHR39662">
    <property type="entry name" value="DUF354 DOMAIN-CONTAINING PROTEIN-RELATED"/>
    <property type="match status" value="1"/>
</dbReference>
<dbReference type="RefSeq" id="WP_246970815.1">
    <property type="nucleotide sequence ID" value="NZ_CP095397.1"/>
</dbReference>
<accession>A0ABD5P5H3</accession>
<dbReference type="PANTHER" id="PTHR39662:SF1">
    <property type="entry name" value="DUF354 DOMAIN-CONTAINING PROTEIN"/>
    <property type="match status" value="1"/>
</dbReference>
<organism evidence="1 2">
    <name type="scientific">Natribaculum luteum</name>
    <dbReference type="NCBI Taxonomy" id="1586232"/>
    <lineage>
        <taxon>Archaea</taxon>
        <taxon>Methanobacteriati</taxon>
        <taxon>Methanobacteriota</taxon>
        <taxon>Stenosarchaea group</taxon>
        <taxon>Halobacteria</taxon>
        <taxon>Halobacteriales</taxon>
        <taxon>Natrialbaceae</taxon>
        <taxon>Natribaculum</taxon>
    </lineage>
</organism>
<dbReference type="Pfam" id="PF04007">
    <property type="entry name" value="DUF354"/>
    <property type="match status" value="1"/>
</dbReference>
<sequence>MRVIVTIQHPAHVHFYRNAIDILEDRGHDVFVFARENDLAVPLLREYGIPHEVLAGPQDSLLELAKVQATYEYRLFRRAREIDPDVMTAIGGVAVSHVAPLVGARSVVFVDNEGITSHRITTPFAHVVCTPARFGDHYGDKHVRYEGYQELAYLHPDRFDPSPDRLREHGVEPDERFSLLRFKKWDALHDVGEAGLSPAGKRRLVSLLDDYGEVYITSSDDLPSNLEQHRQPIPPHLVHDLLYYADFYAGDSATMATEAAVLGTPAVRVQSFADPETDMSNFVELEEEYGLLRSTADEEEAIDLVSRLVSDPTLAETWRRRRERLLEEKIDVASFVADVLVSQTRDGRRPRARAVGTSQ</sequence>
<evidence type="ECO:0000313" key="2">
    <source>
        <dbReference type="Proteomes" id="UP001595821"/>
    </source>
</evidence>
<dbReference type="SUPFAM" id="SSF53756">
    <property type="entry name" value="UDP-Glycosyltransferase/glycogen phosphorylase"/>
    <property type="match status" value="1"/>
</dbReference>
<protein>
    <submittedName>
        <fullName evidence="1">DUF354 domain-containing protein</fullName>
    </submittedName>
</protein>
<dbReference type="GeneID" id="71852063"/>
<reference evidence="1 2" key="1">
    <citation type="journal article" date="2014" name="Int. J. Syst. Evol. Microbiol.">
        <title>Complete genome sequence of Corynebacterium casei LMG S-19264T (=DSM 44701T), isolated from a smear-ripened cheese.</title>
        <authorList>
            <consortium name="US DOE Joint Genome Institute (JGI-PGF)"/>
            <person name="Walter F."/>
            <person name="Albersmeier A."/>
            <person name="Kalinowski J."/>
            <person name="Ruckert C."/>
        </authorList>
    </citation>
    <scope>NUCLEOTIDE SEQUENCE [LARGE SCALE GENOMIC DNA]</scope>
    <source>
        <strain evidence="1 2">IBRC-M 10912</strain>
    </source>
</reference>
<dbReference type="PIRSF" id="PIRSF005357">
    <property type="entry name" value="UCP005357"/>
    <property type="match status" value="1"/>
</dbReference>
<dbReference type="InterPro" id="IPR007152">
    <property type="entry name" value="DUF354"/>
</dbReference>
<proteinExistence type="predicted"/>
<dbReference type="AlphaFoldDB" id="A0ABD5P5H3"/>
<evidence type="ECO:0000313" key="1">
    <source>
        <dbReference type="EMBL" id="MFC4249418.1"/>
    </source>
</evidence>
<dbReference type="EMBL" id="JBHSDJ010000132">
    <property type="protein sequence ID" value="MFC4249418.1"/>
    <property type="molecule type" value="Genomic_DNA"/>
</dbReference>
<name>A0ABD5P5H3_9EURY</name>
<gene>
    <name evidence="1" type="ORF">ACFOZ7_21215</name>
</gene>